<evidence type="ECO:0000256" key="2">
    <source>
        <dbReference type="SAM" id="Phobius"/>
    </source>
</evidence>
<dbReference type="Pfam" id="PF00501">
    <property type="entry name" value="AMP-binding"/>
    <property type="match status" value="1"/>
</dbReference>
<dbReference type="InterPro" id="IPR020845">
    <property type="entry name" value="AMP-binding_CS"/>
</dbReference>
<sequence>MGETVTAPASGNLYHLFESRFPADRERRFLALEDGPRRGVYYTYADIDAVSARFANVLVALGVKPGDRVAVQVEKSAENVMLFLAVLRAGAVYLPLNTAYRRGEIAYFLEDAGPALVVCRPEDEAEMRELAAAAGVPQVATLGVAADGSLAAAGLEQPTTFATVPRERDDLAAILYTSGTTGRSKGAMMTHWNLGSNLLTLHDCWGFRPDDVLLHALPVFHTHGLFVGLGTVLLAGGSLLFLSRFDADAVLRLLPGATLMMGVPTFYTRLLAHPAFGRAQAAHLRLFISGSAPLLADTHRAFQERTGHAILERYGMTEACMITSNPLEGDRIPGTVGFPLPGVELRVAGEDGSVLGPEEIGVIEIRGPNLFKGYWNKPEKTAEEMRPDGFFITGDVGKVDARGYVHIVGRAKDLIISGGFNVYPKEVETVLDALPGVVESAVFGLPHPDLGEAVAAVVQKHPGRDDLTEAAVIAAVKAELAGFKVPKRVWFVPELPRNTMGKVQKALLRDTHRGTFAPPTPGSPAGA</sequence>
<dbReference type="Gene3D" id="3.40.50.12780">
    <property type="entry name" value="N-terminal domain of ligase-like"/>
    <property type="match status" value="1"/>
</dbReference>
<keyword evidence="2" id="KW-0472">Membrane</keyword>
<dbReference type="InterPro" id="IPR042099">
    <property type="entry name" value="ANL_N_sf"/>
</dbReference>
<name>A0ABW2KXE1_9PROT</name>
<evidence type="ECO:0000259" key="4">
    <source>
        <dbReference type="Pfam" id="PF13193"/>
    </source>
</evidence>
<evidence type="ECO:0000256" key="1">
    <source>
        <dbReference type="ARBA" id="ARBA00006432"/>
    </source>
</evidence>
<evidence type="ECO:0000259" key="3">
    <source>
        <dbReference type="Pfam" id="PF00501"/>
    </source>
</evidence>
<feature type="domain" description="AMP-dependent synthetase/ligase" evidence="3">
    <location>
        <begin position="29"/>
        <end position="375"/>
    </location>
</feature>
<dbReference type="CDD" id="cd05941">
    <property type="entry name" value="MCS"/>
    <property type="match status" value="1"/>
</dbReference>
<reference evidence="6" key="1">
    <citation type="journal article" date="2019" name="Int. J. Syst. Evol. Microbiol.">
        <title>The Global Catalogue of Microorganisms (GCM) 10K type strain sequencing project: providing services to taxonomists for standard genome sequencing and annotation.</title>
        <authorList>
            <consortium name="The Broad Institute Genomics Platform"/>
            <consortium name="The Broad Institute Genome Sequencing Center for Infectious Disease"/>
            <person name="Wu L."/>
            <person name="Ma J."/>
        </authorList>
    </citation>
    <scope>NUCLEOTIDE SEQUENCE [LARGE SCALE GENOMIC DNA]</scope>
    <source>
        <strain evidence="6">CGMCC 1.16275</strain>
    </source>
</reference>
<dbReference type="PANTHER" id="PTHR43201">
    <property type="entry name" value="ACYL-COA SYNTHETASE"/>
    <property type="match status" value="1"/>
</dbReference>
<accession>A0ABW2KXE1</accession>
<dbReference type="EMBL" id="JBHTCM010000010">
    <property type="protein sequence ID" value="MFC7333793.1"/>
    <property type="molecule type" value="Genomic_DNA"/>
</dbReference>
<organism evidence="5 6">
    <name type="scientific">Rhodocista pekingensis</name>
    <dbReference type="NCBI Taxonomy" id="201185"/>
    <lineage>
        <taxon>Bacteria</taxon>
        <taxon>Pseudomonadati</taxon>
        <taxon>Pseudomonadota</taxon>
        <taxon>Alphaproteobacteria</taxon>
        <taxon>Rhodospirillales</taxon>
        <taxon>Azospirillaceae</taxon>
        <taxon>Rhodocista</taxon>
    </lineage>
</organism>
<dbReference type="Proteomes" id="UP001596456">
    <property type="component" value="Unassembled WGS sequence"/>
</dbReference>
<comment type="caution">
    <text evidence="5">The sequence shown here is derived from an EMBL/GenBank/DDBJ whole genome shotgun (WGS) entry which is preliminary data.</text>
</comment>
<dbReference type="InterPro" id="IPR045851">
    <property type="entry name" value="AMP-bd_C_sf"/>
</dbReference>
<keyword evidence="2" id="KW-0812">Transmembrane</keyword>
<dbReference type="PANTHER" id="PTHR43201:SF8">
    <property type="entry name" value="ACYL-COA SYNTHETASE FAMILY MEMBER 3"/>
    <property type="match status" value="1"/>
</dbReference>
<gene>
    <name evidence="5" type="ORF">ACFQPS_11520</name>
</gene>
<dbReference type="SUPFAM" id="SSF56801">
    <property type="entry name" value="Acetyl-CoA synthetase-like"/>
    <property type="match status" value="1"/>
</dbReference>
<feature type="domain" description="AMP-binding enzyme C-terminal" evidence="4">
    <location>
        <begin position="426"/>
        <end position="502"/>
    </location>
</feature>
<evidence type="ECO:0000313" key="5">
    <source>
        <dbReference type="EMBL" id="MFC7333793.1"/>
    </source>
</evidence>
<keyword evidence="2" id="KW-1133">Transmembrane helix</keyword>
<comment type="similarity">
    <text evidence="1">Belongs to the ATP-dependent AMP-binding enzyme family.</text>
</comment>
<dbReference type="InterPro" id="IPR000873">
    <property type="entry name" value="AMP-dep_synth/lig_dom"/>
</dbReference>
<keyword evidence="6" id="KW-1185">Reference proteome</keyword>
<proteinExistence type="inferred from homology"/>
<dbReference type="InterPro" id="IPR025110">
    <property type="entry name" value="AMP-bd_C"/>
</dbReference>
<feature type="transmembrane region" description="Helical" evidence="2">
    <location>
        <begin position="223"/>
        <end position="242"/>
    </location>
</feature>
<evidence type="ECO:0000313" key="6">
    <source>
        <dbReference type="Proteomes" id="UP001596456"/>
    </source>
</evidence>
<dbReference type="NCBIfam" id="NF005702">
    <property type="entry name" value="PRK07514.1"/>
    <property type="match status" value="1"/>
</dbReference>
<dbReference type="Pfam" id="PF13193">
    <property type="entry name" value="AMP-binding_C"/>
    <property type="match status" value="1"/>
</dbReference>
<dbReference type="PROSITE" id="PS00455">
    <property type="entry name" value="AMP_BINDING"/>
    <property type="match status" value="1"/>
</dbReference>
<protein>
    <submittedName>
        <fullName evidence="5">Malonyl-CoA synthase</fullName>
    </submittedName>
</protein>
<dbReference type="Gene3D" id="3.30.300.30">
    <property type="match status" value="1"/>
</dbReference>
<feature type="transmembrane region" description="Helical" evidence="2">
    <location>
        <begin position="249"/>
        <end position="267"/>
    </location>
</feature>
<dbReference type="RefSeq" id="WP_377359095.1">
    <property type="nucleotide sequence ID" value="NZ_JBHTCM010000010.1"/>
</dbReference>